<dbReference type="PANTHER" id="PTHR45527">
    <property type="entry name" value="NONRIBOSOMAL PEPTIDE SYNTHETASE"/>
    <property type="match status" value="1"/>
</dbReference>
<feature type="domain" description="Carrier" evidence="5">
    <location>
        <begin position="813"/>
        <end position="889"/>
    </location>
</feature>
<dbReference type="CDD" id="cd05918">
    <property type="entry name" value="A_NRPS_SidN3_like"/>
    <property type="match status" value="1"/>
</dbReference>
<dbReference type="InterPro" id="IPR045851">
    <property type="entry name" value="AMP-bd_C_sf"/>
</dbReference>
<dbReference type="SUPFAM" id="SSF56801">
    <property type="entry name" value="Acetyl-CoA synthetase-like"/>
    <property type="match status" value="1"/>
</dbReference>
<keyword evidence="1" id="KW-0596">Phosphopantetheine</keyword>
<keyword evidence="2" id="KW-0597">Phosphoprotein</keyword>
<organism evidence="6 7">
    <name type="scientific">Trichoderma arundinaceum</name>
    <dbReference type="NCBI Taxonomy" id="490622"/>
    <lineage>
        <taxon>Eukaryota</taxon>
        <taxon>Fungi</taxon>
        <taxon>Dikarya</taxon>
        <taxon>Ascomycota</taxon>
        <taxon>Pezizomycotina</taxon>
        <taxon>Sordariomycetes</taxon>
        <taxon>Hypocreomycetidae</taxon>
        <taxon>Hypocreales</taxon>
        <taxon>Hypocreaceae</taxon>
        <taxon>Trichoderma</taxon>
    </lineage>
</organism>
<accession>A0A395NG64</accession>
<evidence type="ECO:0000256" key="2">
    <source>
        <dbReference type="ARBA" id="ARBA00022553"/>
    </source>
</evidence>
<dbReference type="SUPFAM" id="SSF47336">
    <property type="entry name" value="ACP-like"/>
    <property type="match status" value="1"/>
</dbReference>
<dbReference type="PROSITE" id="PS50075">
    <property type="entry name" value="CARRIER"/>
    <property type="match status" value="1"/>
</dbReference>
<proteinExistence type="inferred from homology"/>
<dbReference type="InterPro" id="IPR023213">
    <property type="entry name" value="CAT-like_dom_sf"/>
</dbReference>
<dbReference type="FunFam" id="1.10.1200.10:FF:000005">
    <property type="entry name" value="Nonribosomal peptide synthetase 1"/>
    <property type="match status" value="1"/>
</dbReference>
<evidence type="ECO:0000256" key="3">
    <source>
        <dbReference type="ARBA" id="ARBA00022598"/>
    </source>
</evidence>
<dbReference type="NCBIfam" id="TIGR01733">
    <property type="entry name" value="AA-adenyl-dom"/>
    <property type="match status" value="1"/>
</dbReference>
<name>A0A395NG64_TRIAR</name>
<evidence type="ECO:0000256" key="1">
    <source>
        <dbReference type="ARBA" id="ARBA00022450"/>
    </source>
</evidence>
<dbReference type="Pfam" id="PF00501">
    <property type="entry name" value="AMP-binding"/>
    <property type="match status" value="1"/>
</dbReference>
<dbReference type="SUPFAM" id="SSF52777">
    <property type="entry name" value="CoA-dependent acyltransferases"/>
    <property type="match status" value="3"/>
</dbReference>
<dbReference type="GO" id="GO:0044550">
    <property type="term" value="P:secondary metabolite biosynthetic process"/>
    <property type="evidence" value="ECO:0007669"/>
    <property type="project" value="TreeGrafter"/>
</dbReference>
<evidence type="ECO:0000313" key="6">
    <source>
        <dbReference type="EMBL" id="RFU74763.1"/>
    </source>
</evidence>
<keyword evidence="7" id="KW-1185">Reference proteome</keyword>
<dbReference type="EMBL" id="PXOA01000500">
    <property type="protein sequence ID" value="RFU74763.1"/>
    <property type="molecule type" value="Genomic_DNA"/>
</dbReference>
<dbReference type="STRING" id="490622.A0A395NG64"/>
<dbReference type="InterPro" id="IPR001242">
    <property type="entry name" value="Condensation_dom"/>
</dbReference>
<dbReference type="GO" id="GO:0031177">
    <property type="term" value="F:phosphopantetheine binding"/>
    <property type="evidence" value="ECO:0007669"/>
    <property type="project" value="TreeGrafter"/>
</dbReference>
<sequence length="1330" mass="146371">MQRHAKSTVSNNSIRNYALSEMAGLSLWKSHLEGYVPCNFPSLSIVSPGESRSASVAVPIGEDINARIQFFCHETGISVATVLRVAWGLVLRAYTGQDSVCFGDVSIAPSNTDATEWPISVDVRRARFNDTAMISKTLHATQSSSAEKLGAPEVPLPDAIRLSGMPGGSPLFNTCISFLSIEDVEHSYDGQYEIIVRCKVEDGETSIALDYQTSLLSETQAATTAHTIERVISGLIGDDGEIDRIDLLSDMEKSQMYEQNKCPPLREHRCIDTLIYERCLSQPTTPAVCAWDGNFSYSELDNISLSIAQHLASLGVGPDVFVPLCFDKSRWTVVSMLGVARAGGAFVLLDPSHPTERLRNICHKLSAKLIVASTKHAKLAASLALTVVDVGDGETTWCHSESAQTNSTHIPLTSGIPESALYAVFTSGSTGAPKGVISEHASFHAAISPYIEAVRLNQTSRVFQFSSYAFDVTIFDTLMTLISGGCVCVPSNTDRWSDVANAIQHFQATHLSLTPTVARILDPKDFPTLTTLVLGGEKVEISEMAKWLDHARVISLYGASECSIISLQSMTGTTSDLRTIHHATGSVSWIVDPNDHERLLPRGAIGELVIEGPIVGRGYLDDPEKTAVTFIQPPAWLRQLRGSSCYNAVYKSGDLIQCIADGSLRFIGRKDTQIKLRGQRIELGDVEHHVKVAFPGSKAVVAEVVTSVDPSRPSVLVAFIRYGADSGNLGRQADSSQVLAEPTHSFHSRIAVAQSRLEQVLPSYMIPSVFLPLASLPLTNTDKINRRLLRELVATLSREDLERYRPSTGANHAPKTTKEKLMRQYYARALNLPLEQIRADDNFFQRGGDSLTAMKLVAMARKDKHKITVQNVFDHPLLSALATVMQSGMGEDNDELLPAPFSLISTSKPRDIVRDAARQCQLPVRAIEDVYPCTPLQRGFMSETMRNPRAFITNLTLSLPLHIDLQRLQDAWIAVAKANPILRTRMVLSASHGLLQTVIREDIRWILSNETEPRDFIVGIGKPLVQLVLYSDQDNHQNGARLLFMMHHAVYDGWTLPLIFADVETAYGGNSPVSRPVSPFIRYLQSTSKGEDYWKSLMGNLQSSSFPNLPYKTYQPSPNATEDYNITITQTSTRQFTPNTYTRLAWAIAQAHHQTTRDVFFGIVVSGRNAPLAGIEAMTVPTVATVPCRVILDSQSLIWSALHKIQDDTIAGIAFEQFGLSDIRHLGESTALACSFQTVLVMTPALGSNTTSWLGQLESGIDYQSDATYAINLIYGFDGDRVTVKVVYDSYVIGRNEIQRLLADFDYILQTLYRNSDSLIQDVFILLENN</sequence>
<dbReference type="OrthoDB" id="416786at2759"/>
<evidence type="ECO:0000256" key="4">
    <source>
        <dbReference type="ARBA" id="ARBA00029454"/>
    </source>
</evidence>
<reference evidence="6 7" key="1">
    <citation type="journal article" date="2018" name="PLoS Pathog.">
        <title>Evolution of structural diversity of trichothecenes, a family of toxins produced by plant pathogenic and entomopathogenic fungi.</title>
        <authorList>
            <person name="Proctor R.H."/>
            <person name="McCormick S.P."/>
            <person name="Kim H.S."/>
            <person name="Cardoza R.E."/>
            <person name="Stanley A.M."/>
            <person name="Lindo L."/>
            <person name="Kelly A."/>
            <person name="Brown D.W."/>
            <person name="Lee T."/>
            <person name="Vaughan M.M."/>
            <person name="Alexander N.J."/>
            <person name="Busman M."/>
            <person name="Gutierrez S."/>
        </authorList>
    </citation>
    <scope>NUCLEOTIDE SEQUENCE [LARGE SCALE GENOMIC DNA]</scope>
    <source>
        <strain evidence="6 7">IBT 40837</strain>
    </source>
</reference>
<dbReference type="GO" id="GO:0043041">
    <property type="term" value="P:amino acid activation for nonribosomal peptide biosynthetic process"/>
    <property type="evidence" value="ECO:0007669"/>
    <property type="project" value="TreeGrafter"/>
</dbReference>
<dbReference type="InterPro" id="IPR009081">
    <property type="entry name" value="PP-bd_ACP"/>
</dbReference>
<keyword evidence="3" id="KW-0436">Ligase</keyword>
<dbReference type="Gene3D" id="1.10.1200.10">
    <property type="entry name" value="ACP-like"/>
    <property type="match status" value="1"/>
</dbReference>
<dbReference type="InterPro" id="IPR000873">
    <property type="entry name" value="AMP-dep_synth/lig_dom"/>
</dbReference>
<dbReference type="Gene3D" id="3.30.559.30">
    <property type="entry name" value="Nonribosomal peptide synthetase, condensation domain"/>
    <property type="match status" value="2"/>
</dbReference>
<dbReference type="GO" id="GO:0005737">
    <property type="term" value="C:cytoplasm"/>
    <property type="evidence" value="ECO:0007669"/>
    <property type="project" value="TreeGrafter"/>
</dbReference>
<comment type="caution">
    <text evidence="6">The sequence shown here is derived from an EMBL/GenBank/DDBJ whole genome shotgun (WGS) entry which is preliminary data.</text>
</comment>
<dbReference type="InterPro" id="IPR036736">
    <property type="entry name" value="ACP-like_sf"/>
</dbReference>
<dbReference type="InterPro" id="IPR010071">
    <property type="entry name" value="AA_adenyl_dom"/>
</dbReference>
<dbReference type="FunFam" id="3.40.50.12780:FF:000014">
    <property type="entry name" value="Nonribosomal peptide synthetase 1"/>
    <property type="match status" value="1"/>
</dbReference>
<dbReference type="Gene3D" id="3.30.559.10">
    <property type="entry name" value="Chloramphenicol acetyltransferase-like domain"/>
    <property type="match status" value="1"/>
</dbReference>
<dbReference type="Gene3D" id="3.30.300.30">
    <property type="match status" value="1"/>
</dbReference>
<gene>
    <name evidence="6" type="ORF">TARUN_7493</name>
</gene>
<dbReference type="Pfam" id="PF00550">
    <property type="entry name" value="PP-binding"/>
    <property type="match status" value="1"/>
</dbReference>
<dbReference type="PANTHER" id="PTHR45527:SF3">
    <property type="entry name" value="SIDEROPHORE SYNTHETASE (EUROFUNG)"/>
    <property type="match status" value="1"/>
</dbReference>
<dbReference type="Pfam" id="PF00668">
    <property type="entry name" value="Condensation"/>
    <property type="match status" value="2"/>
</dbReference>
<dbReference type="FunFam" id="3.30.300.30:FF:000015">
    <property type="entry name" value="Nonribosomal peptide synthase SidD"/>
    <property type="match status" value="1"/>
</dbReference>
<protein>
    <submittedName>
        <fullName evidence="6">Lysergyl peptide synthetase subunit 2</fullName>
    </submittedName>
</protein>
<dbReference type="CDD" id="cd19545">
    <property type="entry name" value="FUM14_C_NRPS-like"/>
    <property type="match status" value="1"/>
</dbReference>
<dbReference type="InterPro" id="IPR042099">
    <property type="entry name" value="ANL_N_sf"/>
</dbReference>
<evidence type="ECO:0000313" key="7">
    <source>
        <dbReference type="Proteomes" id="UP000266272"/>
    </source>
</evidence>
<comment type="similarity">
    <text evidence="4">Belongs to the NRP synthetase family.</text>
</comment>
<dbReference type="Gene3D" id="3.40.50.12780">
    <property type="entry name" value="N-terminal domain of ligase-like"/>
    <property type="match status" value="1"/>
</dbReference>
<evidence type="ECO:0000259" key="5">
    <source>
        <dbReference type="PROSITE" id="PS50075"/>
    </source>
</evidence>
<dbReference type="Proteomes" id="UP000266272">
    <property type="component" value="Unassembled WGS sequence"/>
</dbReference>
<dbReference type="GO" id="GO:0016874">
    <property type="term" value="F:ligase activity"/>
    <property type="evidence" value="ECO:0007669"/>
    <property type="project" value="UniProtKB-KW"/>
</dbReference>